<protein>
    <submittedName>
        <fullName evidence="3">Acetyltransferase</fullName>
    </submittedName>
</protein>
<dbReference type="InterPro" id="IPR041561">
    <property type="entry name" value="PglD_N"/>
</dbReference>
<dbReference type="SUPFAM" id="SSF51161">
    <property type="entry name" value="Trimeric LpxA-like enzymes"/>
    <property type="match status" value="1"/>
</dbReference>
<evidence type="ECO:0000313" key="4">
    <source>
        <dbReference type="Proteomes" id="UP001165489"/>
    </source>
</evidence>
<proteinExistence type="inferred from homology"/>
<gene>
    <name evidence="3" type="ORF">MM239_13160</name>
</gene>
<dbReference type="InterPro" id="IPR020019">
    <property type="entry name" value="AcTrfase_PglD-like"/>
</dbReference>
<sequence length="197" mass="21235">MGLVNIIGASGHAKAIIDLFPNKEHIAGIFDDDLQLEYVMGMRVTTPIPSTLPNEYPIIIAIGSNQGRYKFANERFKNAQFTTVIHESALVSKSVSLGMGTIVMERVVVKVDSSIGDHVILNTLASIDHDCKIEDFTHIAPGCTLCGNVQVGQGTLVGAKSVILPNVKIGRWCVIGAGSVVHQDLEDGSRWIGNRKV</sequence>
<dbReference type="Pfam" id="PF17836">
    <property type="entry name" value="PglD_N"/>
    <property type="match status" value="1"/>
</dbReference>
<dbReference type="PANTHER" id="PTHR43300:SF7">
    <property type="entry name" value="UDP-N-ACETYLBACILLOSAMINE N-ACETYLTRANSFERASE"/>
    <property type="match status" value="1"/>
</dbReference>
<dbReference type="RefSeq" id="WP_241348718.1">
    <property type="nucleotide sequence ID" value="NZ_JAKZGP010000035.1"/>
</dbReference>
<feature type="domain" description="PglD N-terminal" evidence="2">
    <location>
        <begin position="5"/>
        <end position="73"/>
    </location>
</feature>
<dbReference type="Pfam" id="PF00132">
    <property type="entry name" value="Hexapep"/>
    <property type="match status" value="1"/>
</dbReference>
<dbReference type="NCBIfam" id="TIGR03570">
    <property type="entry name" value="NeuD_NnaD"/>
    <property type="match status" value="1"/>
</dbReference>
<dbReference type="InterPro" id="IPR001451">
    <property type="entry name" value="Hexapep"/>
</dbReference>
<name>A0ABS9V2Y2_9BACT</name>
<evidence type="ECO:0000256" key="1">
    <source>
        <dbReference type="ARBA" id="ARBA00007274"/>
    </source>
</evidence>
<evidence type="ECO:0000259" key="2">
    <source>
        <dbReference type="Pfam" id="PF17836"/>
    </source>
</evidence>
<evidence type="ECO:0000313" key="3">
    <source>
        <dbReference type="EMBL" id="MCH7410350.1"/>
    </source>
</evidence>
<reference evidence="3" key="1">
    <citation type="submission" date="2022-03" db="EMBL/GenBank/DDBJ databases">
        <title>De novo assembled genomes of Belliella spp. (Cyclobacteriaceae) strains.</title>
        <authorList>
            <person name="Szabo A."/>
            <person name="Korponai K."/>
            <person name="Felfoldi T."/>
        </authorList>
    </citation>
    <scope>NUCLEOTIDE SEQUENCE</scope>
    <source>
        <strain evidence="3">DSM 111904</strain>
    </source>
</reference>
<dbReference type="Proteomes" id="UP001165489">
    <property type="component" value="Unassembled WGS sequence"/>
</dbReference>
<comment type="caution">
    <text evidence="3">The sequence shown here is derived from an EMBL/GenBank/DDBJ whole genome shotgun (WGS) entry which is preliminary data.</text>
</comment>
<accession>A0ABS9V2Y2</accession>
<dbReference type="Gene3D" id="3.40.50.20">
    <property type="match status" value="1"/>
</dbReference>
<keyword evidence="4" id="KW-1185">Reference proteome</keyword>
<dbReference type="InterPro" id="IPR011004">
    <property type="entry name" value="Trimer_LpxA-like_sf"/>
</dbReference>
<dbReference type="EMBL" id="JAKZGP010000035">
    <property type="protein sequence ID" value="MCH7410350.1"/>
    <property type="molecule type" value="Genomic_DNA"/>
</dbReference>
<comment type="similarity">
    <text evidence="1">Belongs to the transferase hexapeptide repeat family.</text>
</comment>
<dbReference type="CDD" id="cd03360">
    <property type="entry name" value="LbH_AT_putative"/>
    <property type="match status" value="1"/>
</dbReference>
<dbReference type="PANTHER" id="PTHR43300">
    <property type="entry name" value="ACETYLTRANSFERASE"/>
    <property type="match status" value="1"/>
</dbReference>
<dbReference type="InterPro" id="IPR050179">
    <property type="entry name" value="Trans_hexapeptide_repeat"/>
</dbReference>
<dbReference type="Gene3D" id="2.160.10.10">
    <property type="entry name" value="Hexapeptide repeat proteins"/>
    <property type="match status" value="1"/>
</dbReference>
<organism evidence="3 4">
    <name type="scientific">Belliella filtrata</name>
    <dbReference type="NCBI Taxonomy" id="2923435"/>
    <lineage>
        <taxon>Bacteria</taxon>
        <taxon>Pseudomonadati</taxon>
        <taxon>Bacteroidota</taxon>
        <taxon>Cytophagia</taxon>
        <taxon>Cytophagales</taxon>
        <taxon>Cyclobacteriaceae</taxon>
        <taxon>Belliella</taxon>
    </lineage>
</organism>